<reference evidence="1" key="2">
    <citation type="journal article" date="2015" name="Data Brief">
        <title>Shoot transcriptome of the giant reed, Arundo donax.</title>
        <authorList>
            <person name="Barrero R.A."/>
            <person name="Guerrero F.D."/>
            <person name="Moolhuijzen P."/>
            <person name="Goolsby J.A."/>
            <person name="Tidwell J."/>
            <person name="Bellgard S.E."/>
            <person name="Bellgard M.I."/>
        </authorList>
    </citation>
    <scope>NUCLEOTIDE SEQUENCE</scope>
    <source>
        <tissue evidence="1">Shoot tissue taken approximately 20 cm above the soil surface</tissue>
    </source>
</reference>
<dbReference type="EMBL" id="GBRH01265837">
    <property type="protein sequence ID" value="JAD32058.1"/>
    <property type="molecule type" value="Transcribed_RNA"/>
</dbReference>
<evidence type="ECO:0000313" key="1">
    <source>
        <dbReference type="EMBL" id="JAD32058.1"/>
    </source>
</evidence>
<organism evidence="1">
    <name type="scientific">Arundo donax</name>
    <name type="common">Giant reed</name>
    <name type="synonym">Donax arundinaceus</name>
    <dbReference type="NCBI Taxonomy" id="35708"/>
    <lineage>
        <taxon>Eukaryota</taxon>
        <taxon>Viridiplantae</taxon>
        <taxon>Streptophyta</taxon>
        <taxon>Embryophyta</taxon>
        <taxon>Tracheophyta</taxon>
        <taxon>Spermatophyta</taxon>
        <taxon>Magnoliopsida</taxon>
        <taxon>Liliopsida</taxon>
        <taxon>Poales</taxon>
        <taxon>Poaceae</taxon>
        <taxon>PACMAD clade</taxon>
        <taxon>Arundinoideae</taxon>
        <taxon>Arundineae</taxon>
        <taxon>Arundo</taxon>
    </lineage>
</organism>
<protein>
    <submittedName>
        <fullName evidence="1">Uncharacterized protein</fullName>
    </submittedName>
</protein>
<accession>A0A0A8Z2W4</accession>
<reference evidence="1" key="1">
    <citation type="submission" date="2014-09" db="EMBL/GenBank/DDBJ databases">
        <authorList>
            <person name="Magalhaes I.L.F."/>
            <person name="Oliveira U."/>
            <person name="Santos F.R."/>
            <person name="Vidigal T.H.D.A."/>
            <person name="Brescovit A.D."/>
            <person name="Santos A.J."/>
        </authorList>
    </citation>
    <scope>NUCLEOTIDE SEQUENCE</scope>
    <source>
        <tissue evidence="1">Shoot tissue taken approximately 20 cm above the soil surface</tissue>
    </source>
</reference>
<name>A0A0A8Z2W4_ARUDO</name>
<sequence length="44" mass="5249">MRCRSIFCLPIVHCKVTFILGWSPPRTTFRCLFSNLLFCYSPFF</sequence>
<dbReference type="AlphaFoldDB" id="A0A0A8Z2W4"/>
<proteinExistence type="predicted"/>